<dbReference type="AlphaFoldDB" id="A0AA96V477"/>
<evidence type="ECO:0000313" key="1">
    <source>
        <dbReference type="EMBL" id="WNY25200.1"/>
    </source>
</evidence>
<protein>
    <recommendedName>
        <fullName evidence="3">Abi family protein</fullName>
    </recommendedName>
</protein>
<name>A0AA96V477_9EURY</name>
<accession>A0AA96V477</accession>
<organism evidence="1 2">
    <name type="scientific">Methanolapillus millepedarum</name>
    <dbReference type="NCBI Taxonomy" id="3028296"/>
    <lineage>
        <taxon>Archaea</taxon>
        <taxon>Methanobacteriati</taxon>
        <taxon>Methanobacteriota</taxon>
        <taxon>Stenosarchaea group</taxon>
        <taxon>Methanomicrobia</taxon>
        <taxon>Methanosarcinales</taxon>
        <taxon>Methanosarcinaceae</taxon>
        <taxon>Methanolapillus</taxon>
    </lineage>
</organism>
<gene>
    <name evidence="1" type="ORF">MsAc7_07460</name>
</gene>
<evidence type="ECO:0000313" key="2">
    <source>
        <dbReference type="Proteomes" id="UP001303587"/>
    </source>
</evidence>
<dbReference type="Proteomes" id="UP001303587">
    <property type="component" value="Chromosome"/>
</dbReference>
<dbReference type="InterPro" id="IPR011664">
    <property type="entry name" value="Abi_system_AbiD/AbiF-like"/>
</dbReference>
<reference evidence="1 2" key="1">
    <citation type="submission" date="2023-07" db="EMBL/GenBank/DDBJ databases">
        <title>Closed genoem sequence of Methanosarcinaceae archaeon Ac7.</title>
        <authorList>
            <person name="Poehlein A."/>
            <person name="Protasov E."/>
            <person name="Platt K."/>
            <person name="Reeh H."/>
            <person name="Daniel R."/>
            <person name="Brune A."/>
        </authorList>
    </citation>
    <scope>NUCLEOTIDE SEQUENCE [LARGE SCALE GENOMIC DNA]</scope>
    <source>
        <strain evidence="1 2">Ac7</strain>
    </source>
</reference>
<evidence type="ECO:0008006" key="3">
    <source>
        <dbReference type="Google" id="ProtNLM"/>
    </source>
</evidence>
<proteinExistence type="predicted"/>
<keyword evidence="2" id="KW-1185">Reference proteome</keyword>
<dbReference type="Pfam" id="PF07751">
    <property type="entry name" value="Abi_2"/>
    <property type="match status" value="1"/>
</dbReference>
<sequence length="368" mass="44244">MCGRSVQPACTIFWCMFRIFVFLSKYRSFATNSLYHQRYALFQSNRYPVVRVFIYRNQMIQHGCINMIYNKPALSVKDQVGILKKRNLLFKNETVAELFLLNNNFYRLRGYTYPFQENNLPDQPFICPIYFEDILEIYYFDRELRLLIFKAIEKIEIALRTQIVYQYSVTNSDSHWFYESKYFSDPMFHSKFLSQLKNDICSSPEKFISHYQNKYHFPDMPPCWSCFEIVSFGTLSLVFKYLHMNQSKQKIMVHFDFNSKDDDILKGWIHNLSIIRNICAHYGRLWDRELPIAVKFPQNSPRLFIKNTAVNPKKLYASICCIQYLLNSINQGNEFKIEFQELLRKYPSINTKKMGFPKRWAHENFWKI</sequence>
<dbReference type="EMBL" id="CP131060">
    <property type="protein sequence ID" value="WNY25200.1"/>
    <property type="molecule type" value="Genomic_DNA"/>
</dbReference>